<reference evidence="1" key="1">
    <citation type="submission" date="2023-05" db="EMBL/GenBank/DDBJ databases">
        <title>Nepenthes gracilis genome sequencing.</title>
        <authorList>
            <person name="Fukushima K."/>
        </authorList>
    </citation>
    <scope>NUCLEOTIDE SEQUENCE</scope>
    <source>
        <strain evidence="1">SING2019-196</strain>
    </source>
</reference>
<proteinExistence type="predicted"/>
<dbReference type="EMBL" id="BSYO01000034">
    <property type="protein sequence ID" value="GMH28246.1"/>
    <property type="molecule type" value="Genomic_DNA"/>
</dbReference>
<name>A0AAD3Y678_NEPGR</name>
<dbReference type="Proteomes" id="UP001279734">
    <property type="component" value="Unassembled WGS sequence"/>
</dbReference>
<accession>A0AAD3Y678</accession>
<dbReference type="AlphaFoldDB" id="A0AAD3Y678"/>
<comment type="caution">
    <text evidence="1">The sequence shown here is derived from an EMBL/GenBank/DDBJ whole genome shotgun (WGS) entry which is preliminary data.</text>
</comment>
<organism evidence="1 2">
    <name type="scientific">Nepenthes gracilis</name>
    <name type="common">Slender pitcher plant</name>
    <dbReference type="NCBI Taxonomy" id="150966"/>
    <lineage>
        <taxon>Eukaryota</taxon>
        <taxon>Viridiplantae</taxon>
        <taxon>Streptophyta</taxon>
        <taxon>Embryophyta</taxon>
        <taxon>Tracheophyta</taxon>
        <taxon>Spermatophyta</taxon>
        <taxon>Magnoliopsida</taxon>
        <taxon>eudicotyledons</taxon>
        <taxon>Gunneridae</taxon>
        <taxon>Pentapetalae</taxon>
        <taxon>Caryophyllales</taxon>
        <taxon>Nepenthaceae</taxon>
        <taxon>Nepenthes</taxon>
    </lineage>
</organism>
<gene>
    <name evidence="1" type="ORF">Nepgr_030089</name>
</gene>
<evidence type="ECO:0000313" key="1">
    <source>
        <dbReference type="EMBL" id="GMH28246.1"/>
    </source>
</evidence>
<sequence>MQSSISAGQSSFPQSAKERSPFYCPCIRRSRTLAHVYIIKAAAYHQETKGKTAKKHCLLQFNKSSSMLLGRADIAGKQINNAAPAIPATATINNQ</sequence>
<protein>
    <submittedName>
        <fullName evidence="1">Uncharacterized protein</fullName>
    </submittedName>
</protein>
<evidence type="ECO:0000313" key="2">
    <source>
        <dbReference type="Proteomes" id="UP001279734"/>
    </source>
</evidence>
<keyword evidence="2" id="KW-1185">Reference proteome</keyword>